<dbReference type="InterPro" id="IPR009050">
    <property type="entry name" value="Globin-like_sf"/>
</dbReference>
<dbReference type="Pfam" id="PF01152">
    <property type="entry name" value="Bac_globin"/>
    <property type="match status" value="1"/>
</dbReference>
<dbReference type="Gene3D" id="1.10.490.10">
    <property type="entry name" value="Globins"/>
    <property type="match status" value="1"/>
</dbReference>
<keyword evidence="4" id="KW-0408">Iron</keyword>
<dbReference type="RefSeq" id="WP_243537786.1">
    <property type="nucleotide sequence ID" value="NZ_CP093442.1"/>
</dbReference>
<dbReference type="InterPro" id="IPR001486">
    <property type="entry name" value="Hemoglobin_trunc"/>
</dbReference>
<name>A0ABY4C8T8_9BACT</name>
<keyword evidence="2" id="KW-0349">Heme</keyword>
<sequence length="144" mass="17026">MTQGKPQDDEAIIVNGISFSHKDIFDVVDDFYTRIQNDPALKVPFQSVHDWPEHIERLTHFWWARFGGRIYLFNDYNPVAKHFYAGFNRELLTRWLEIFGETLATHLKPDQAKLWKMIAERMGESLSIRNDLLKEEFAALKDKK</sequence>
<keyword evidence="3" id="KW-0479">Metal-binding</keyword>
<protein>
    <submittedName>
        <fullName evidence="5">Group III truncated hemoglobin</fullName>
    </submittedName>
</protein>
<gene>
    <name evidence="5" type="ORF">MNR06_00080</name>
</gene>
<dbReference type="Proteomes" id="UP000830116">
    <property type="component" value="Chromosome"/>
</dbReference>
<evidence type="ECO:0000313" key="5">
    <source>
        <dbReference type="EMBL" id="UOF01350.1"/>
    </source>
</evidence>
<organism evidence="5 6">
    <name type="scientific">Bdellovibrio reynosensis</name>
    <dbReference type="NCBI Taxonomy" id="2835041"/>
    <lineage>
        <taxon>Bacteria</taxon>
        <taxon>Pseudomonadati</taxon>
        <taxon>Bdellovibrionota</taxon>
        <taxon>Bdellovibrionia</taxon>
        <taxon>Bdellovibrionales</taxon>
        <taxon>Pseudobdellovibrionaceae</taxon>
        <taxon>Bdellovibrio</taxon>
    </lineage>
</organism>
<reference evidence="5" key="1">
    <citation type="submission" date="2022-03" db="EMBL/GenBank/DDBJ databases">
        <title>Genome Identification and Characterization of new species Bdellovibrio reynosense LBG001 sp. nov. from a Mexico soil sample.</title>
        <authorList>
            <person name="Camilli A."/>
            <person name="Ajao Y."/>
            <person name="Guo X."/>
        </authorList>
    </citation>
    <scope>NUCLEOTIDE SEQUENCE</scope>
    <source>
        <strain evidence="5">LBG001</strain>
    </source>
</reference>
<dbReference type="InterPro" id="IPR012292">
    <property type="entry name" value="Globin/Proto"/>
</dbReference>
<evidence type="ECO:0000256" key="1">
    <source>
        <dbReference type="ARBA" id="ARBA00022448"/>
    </source>
</evidence>
<accession>A0ABY4C8T8</accession>
<evidence type="ECO:0000256" key="4">
    <source>
        <dbReference type="ARBA" id="ARBA00023004"/>
    </source>
</evidence>
<evidence type="ECO:0000313" key="6">
    <source>
        <dbReference type="Proteomes" id="UP000830116"/>
    </source>
</evidence>
<dbReference type="SUPFAM" id="SSF46458">
    <property type="entry name" value="Globin-like"/>
    <property type="match status" value="1"/>
</dbReference>
<keyword evidence="1" id="KW-0813">Transport</keyword>
<keyword evidence="6" id="KW-1185">Reference proteome</keyword>
<evidence type="ECO:0000256" key="3">
    <source>
        <dbReference type="ARBA" id="ARBA00022723"/>
    </source>
</evidence>
<evidence type="ECO:0000256" key="2">
    <source>
        <dbReference type="ARBA" id="ARBA00022617"/>
    </source>
</evidence>
<dbReference type="CDD" id="cd08916">
    <property type="entry name" value="TrHb3_P"/>
    <property type="match status" value="1"/>
</dbReference>
<dbReference type="EMBL" id="CP093442">
    <property type="protein sequence ID" value="UOF01350.1"/>
    <property type="molecule type" value="Genomic_DNA"/>
</dbReference>
<proteinExistence type="predicted"/>